<keyword evidence="2" id="KW-0648">Protein biosynthesis</keyword>
<feature type="region of interest" description="Disordered" evidence="3">
    <location>
        <begin position="128"/>
        <end position="151"/>
    </location>
</feature>
<comment type="catalytic activity">
    <reaction evidence="2">
        <text>N-terminal N-formyl-L-methionyl-[peptide] + H2O = N-terminal L-methionyl-[peptide] + formate</text>
        <dbReference type="Rhea" id="RHEA:24420"/>
        <dbReference type="Rhea" id="RHEA-COMP:10639"/>
        <dbReference type="Rhea" id="RHEA-COMP:10640"/>
        <dbReference type="ChEBI" id="CHEBI:15377"/>
        <dbReference type="ChEBI" id="CHEBI:15740"/>
        <dbReference type="ChEBI" id="CHEBI:49298"/>
        <dbReference type="ChEBI" id="CHEBI:64731"/>
        <dbReference type="EC" id="3.5.1.88"/>
    </reaction>
</comment>
<dbReference type="Gene3D" id="1.10.260.40">
    <property type="entry name" value="lambda repressor-like DNA-binding domains"/>
    <property type="match status" value="1"/>
</dbReference>
<dbReference type="SMART" id="SM00530">
    <property type="entry name" value="HTH_XRE"/>
    <property type="match status" value="1"/>
</dbReference>
<dbReference type="PRINTS" id="PR01576">
    <property type="entry name" value="PDEFORMYLASE"/>
</dbReference>
<accession>A0ABX9LKJ2</accession>
<evidence type="ECO:0000313" key="6">
    <source>
        <dbReference type="Proteomes" id="UP000262538"/>
    </source>
</evidence>
<reference evidence="5 6" key="1">
    <citation type="submission" date="2018-08" db="EMBL/GenBank/DDBJ databases">
        <title>Microbispora. triticiradicis sp. nov., a novel actinomycete isolated from the root of wheat (Triticum aestivum L.)).</title>
        <authorList>
            <person name="Han C."/>
        </authorList>
    </citation>
    <scope>NUCLEOTIDE SEQUENCE [LARGE SCALE GENOMIC DNA]</scope>
    <source>
        <strain evidence="5 6">NEAU-HRDPA2-9</strain>
    </source>
</reference>
<dbReference type="InterPro" id="IPR036821">
    <property type="entry name" value="Peptide_deformylase_sf"/>
</dbReference>
<proteinExistence type="inferred from homology"/>
<dbReference type="PANTHER" id="PTHR10458">
    <property type="entry name" value="PEPTIDE DEFORMYLASE"/>
    <property type="match status" value="1"/>
</dbReference>
<comment type="function">
    <text evidence="2">Removes the formyl group from the N-terminal Met of newly synthesized proteins. Requires at least a dipeptide for an efficient rate of reaction. N-terminal L-methionine is a prerequisite for activity but the enzyme has broad specificity at other positions.</text>
</comment>
<name>A0ABX9LKJ2_9ACTN</name>
<dbReference type="InterPro" id="IPR001387">
    <property type="entry name" value="Cro/C1-type_HTH"/>
</dbReference>
<protein>
    <recommendedName>
        <fullName evidence="2">Peptide deformylase</fullName>
        <shortName evidence="2">PDF</shortName>
        <ecNumber evidence="2">3.5.1.88</ecNumber>
    </recommendedName>
    <alternativeName>
        <fullName evidence="2">Polypeptide deformylase</fullName>
    </alternativeName>
</protein>
<dbReference type="CDD" id="cd00093">
    <property type="entry name" value="HTH_XRE"/>
    <property type="match status" value="1"/>
</dbReference>
<feature type="binding site" evidence="2">
    <location>
        <position position="514"/>
    </location>
    <ligand>
        <name>Fe cation</name>
        <dbReference type="ChEBI" id="CHEBI:24875"/>
    </ligand>
</feature>
<feature type="binding site" evidence="2">
    <location>
        <position position="518"/>
    </location>
    <ligand>
        <name>Fe cation</name>
        <dbReference type="ChEBI" id="CHEBI:24875"/>
    </ligand>
</feature>
<organism evidence="5 6">
    <name type="scientific">Microbispora triticiradicis</name>
    <dbReference type="NCBI Taxonomy" id="2200763"/>
    <lineage>
        <taxon>Bacteria</taxon>
        <taxon>Bacillati</taxon>
        <taxon>Actinomycetota</taxon>
        <taxon>Actinomycetes</taxon>
        <taxon>Streptosporangiales</taxon>
        <taxon>Streptosporangiaceae</taxon>
        <taxon>Microbispora</taxon>
    </lineage>
</organism>
<dbReference type="HAMAP" id="MF_00163">
    <property type="entry name" value="Pep_deformylase"/>
    <property type="match status" value="1"/>
</dbReference>
<gene>
    <name evidence="2" type="primary">def</name>
    <name evidence="5" type="ORF">DI270_013375</name>
</gene>
<keyword evidence="6" id="KW-1185">Reference proteome</keyword>
<dbReference type="EMBL" id="QFZU02000057">
    <property type="protein sequence ID" value="RGA04479.1"/>
    <property type="molecule type" value="Genomic_DNA"/>
</dbReference>
<evidence type="ECO:0000256" key="3">
    <source>
        <dbReference type="SAM" id="MobiDB-lite"/>
    </source>
</evidence>
<keyword evidence="2" id="KW-0408">Iron</keyword>
<keyword evidence="2" id="KW-0378">Hydrolase</keyword>
<keyword evidence="2" id="KW-0479">Metal-binding</keyword>
<evidence type="ECO:0000313" key="5">
    <source>
        <dbReference type="EMBL" id="RGA04479.1"/>
    </source>
</evidence>
<evidence type="ECO:0000259" key="4">
    <source>
        <dbReference type="PROSITE" id="PS50943"/>
    </source>
</evidence>
<dbReference type="Gene3D" id="3.90.45.10">
    <property type="entry name" value="Peptide deformylase"/>
    <property type="match status" value="1"/>
</dbReference>
<evidence type="ECO:0000256" key="1">
    <source>
        <dbReference type="ARBA" id="ARBA00010759"/>
    </source>
</evidence>
<comment type="cofactor">
    <cofactor evidence="2">
        <name>Fe(2+)</name>
        <dbReference type="ChEBI" id="CHEBI:29033"/>
    </cofactor>
    <text evidence="2">Binds 1 Fe(2+) ion.</text>
</comment>
<dbReference type="Proteomes" id="UP000262538">
    <property type="component" value="Unassembled WGS sequence"/>
</dbReference>
<dbReference type="EC" id="3.5.1.88" evidence="2"/>
<dbReference type="Pfam" id="PF13560">
    <property type="entry name" value="HTH_31"/>
    <property type="match status" value="1"/>
</dbReference>
<dbReference type="PANTHER" id="PTHR10458:SF22">
    <property type="entry name" value="PEPTIDE DEFORMYLASE"/>
    <property type="match status" value="1"/>
</dbReference>
<comment type="caution">
    <text evidence="5">The sequence shown here is derived from an EMBL/GenBank/DDBJ whole genome shotgun (WGS) entry which is preliminary data.</text>
</comment>
<dbReference type="SUPFAM" id="SSF47413">
    <property type="entry name" value="lambda repressor-like DNA-binding domains"/>
    <property type="match status" value="1"/>
</dbReference>
<comment type="similarity">
    <text evidence="1 2">Belongs to the polypeptide deformylase family.</text>
</comment>
<feature type="binding site" evidence="2">
    <location>
        <position position="472"/>
    </location>
    <ligand>
        <name>Fe cation</name>
        <dbReference type="ChEBI" id="CHEBI:24875"/>
    </ligand>
</feature>
<dbReference type="SUPFAM" id="SSF56420">
    <property type="entry name" value="Peptide deformylase"/>
    <property type="match status" value="1"/>
</dbReference>
<feature type="domain" description="HTH cro/C1-type" evidence="4">
    <location>
        <begin position="65"/>
        <end position="106"/>
    </location>
</feature>
<feature type="region of interest" description="Disordered" evidence="3">
    <location>
        <begin position="31"/>
        <end position="52"/>
    </location>
</feature>
<dbReference type="PROSITE" id="PS50943">
    <property type="entry name" value="HTH_CROC1"/>
    <property type="match status" value="1"/>
</dbReference>
<evidence type="ECO:0000256" key="2">
    <source>
        <dbReference type="HAMAP-Rule" id="MF_00163"/>
    </source>
</evidence>
<feature type="active site" evidence="2">
    <location>
        <position position="515"/>
    </location>
</feature>
<dbReference type="Pfam" id="PF01327">
    <property type="entry name" value="Pep_deformylase"/>
    <property type="match status" value="1"/>
</dbReference>
<dbReference type="InterPro" id="IPR010982">
    <property type="entry name" value="Lambda_DNA-bd_dom_sf"/>
</dbReference>
<sequence length="552" mass="62898">MVEGLSKLSWRFVHVHHETWRSRVAVRLSRNQPPFTPFTPQGQEVVKRDEDEETPQALSAFIAELRHWREVTGLSQKALARLVGYTPSYISKVEGGTLVPSREFAENADRHLRAGKAIVRRWKDANQTVGEAPAKGSQHDTSGPVDDPQSKPSAALLVEHEHAELTFDGGLFKTRIRRQLRNIGTDPVTRYLIRIAVDRYPGDPERSNRLYRKFPLTWEEIGLSAVCGDELMTWRVQHDRDAFKEVWLLFENADGRFPLYPGESTWIDYVYTVSADKWGPWWQRAIRLPTHRLSLTLDIPEGLQPVVWGVETSMTAEASPFKTPISREASDGRIRFTWSTEDPPLHARYRIEWKFKRPEEEPSPMETLSPSEQMRSIGIVQEGDPILTQTARPFDLPAEAEDARRVVAQLVANLERVSQVHSFVKGMGLAAPQIGIGRSAALVRTPSGEIITLLNPRVINETSETDEQYEGCLSFFDVRGMVPRPLFIEVEHQDIEGNAKITLFEEGIARLVGHEIDHLYGQLYRVRMRPGVEPIPVSQYRGTGHEWKYPPR</sequence>
<dbReference type="InterPro" id="IPR023635">
    <property type="entry name" value="Peptide_deformylase"/>
</dbReference>